<comment type="caution">
    <text evidence="2">The sequence shown here is derived from an EMBL/GenBank/DDBJ whole genome shotgun (WGS) entry which is preliminary data.</text>
</comment>
<dbReference type="AlphaFoldDB" id="A0A0V0R409"/>
<organism evidence="2 3">
    <name type="scientific">Pseudocohnilembus persalinus</name>
    <name type="common">Ciliate</name>
    <dbReference type="NCBI Taxonomy" id="266149"/>
    <lineage>
        <taxon>Eukaryota</taxon>
        <taxon>Sar</taxon>
        <taxon>Alveolata</taxon>
        <taxon>Ciliophora</taxon>
        <taxon>Intramacronucleata</taxon>
        <taxon>Oligohymenophorea</taxon>
        <taxon>Scuticociliatia</taxon>
        <taxon>Philasterida</taxon>
        <taxon>Pseudocohnilembidae</taxon>
        <taxon>Pseudocohnilembus</taxon>
    </lineage>
</organism>
<gene>
    <name evidence="2" type="ORF">PPERSA_05896</name>
</gene>
<dbReference type="Proteomes" id="UP000054937">
    <property type="component" value="Unassembled WGS sequence"/>
</dbReference>
<name>A0A0V0R409_PSEPJ</name>
<sequence>MLISQKTKNNFAPIEQILLEIVFREDKLLLKESLTLLSIIVNQATGNTSLIQNYFLAAYKAMLVQSQYFFANSEQDFDQNHLIRSMIIVCYLSINNINLLFNQQKNQKQIEDTDNYESSQLLESVCNISRFSNLDDSEYDESSNQQKREQQMSISEVFSNFLTFAKLKKQELLKSQYHKKNPNNIFLEKFENIKSVAVECLTEIWKLDHNLIFDSEELIKEFLQNQETNWQTILYIFRVFESFLVLHKQNILTKHSNSQNDKIRNNSKNKSINSQEQKGKQLQNSLEGVIYMIQNCTLDYFHLHIHRQYKSLKQQILFTLKQLCDLGDVRTQANQFIKEYYSKSLKSFEIQFENALENCQKIAYNNYNAQVAFDCEQSLSYFDQVAKCSHQHQNSQQGLYSKSLEIRLADQLLNIPIKNNQESFLLIKYISSIYLSLSEFNKQDYQIIIITFKDIIDGEYFQIINLLKELKDSNQQSFDFRVLTLTMLLCTLHLLIIQSPFYGKKYKGNLTEFIKFLTQSKRNKLDEEGKQINLKTCEIEDNHQDQIKYFDQVFNFQANIFWESVFQKDSQNRKKIKKKLKQLYENPLIYDSYVILNIENQSEVQLYQMNQFDEQENDDQQSNENKFDENYQLSHKLSKDKSKKKVGTQNITKKKTKIKNKKKKKRINDDISDSDQEFKIEIPKQKKFVQQVDKMKVEKIKKSSLGRPSKRRSGKNVNYQEEISDSDYEYGQ</sequence>
<feature type="compositionally biased region" description="Acidic residues" evidence="1">
    <location>
        <begin position="722"/>
        <end position="732"/>
    </location>
</feature>
<protein>
    <submittedName>
        <fullName evidence="2">Uncharacterized protein</fullName>
    </submittedName>
</protein>
<evidence type="ECO:0000256" key="1">
    <source>
        <dbReference type="SAM" id="MobiDB-lite"/>
    </source>
</evidence>
<evidence type="ECO:0000313" key="3">
    <source>
        <dbReference type="Proteomes" id="UP000054937"/>
    </source>
</evidence>
<feature type="compositionally biased region" description="Basic residues" evidence="1">
    <location>
        <begin position="636"/>
        <end position="666"/>
    </location>
</feature>
<dbReference type="InParanoid" id="A0A0V0R409"/>
<feature type="compositionally biased region" description="Basic residues" evidence="1">
    <location>
        <begin position="702"/>
        <end position="714"/>
    </location>
</feature>
<proteinExistence type="predicted"/>
<feature type="region of interest" description="Disordered" evidence="1">
    <location>
        <begin position="257"/>
        <end position="279"/>
    </location>
</feature>
<dbReference type="EMBL" id="LDAU01000053">
    <property type="protein sequence ID" value="KRX09227.1"/>
    <property type="molecule type" value="Genomic_DNA"/>
</dbReference>
<evidence type="ECO:0000313" key="2">
    <source>
        <dbReference type="EMBL" id="KRX09227.1"/>
    </source>
</evidence>
<feature type="region of interest" description="Disordered" evidence="1">
    <location>
        <begin position="633"/>
        <end position="676"/>
    </location>
</feature>
<accession>A0A0V0R409</accession>
<keyword evidence="3" id="KW-1185">Reference proteome</keyword>
<reference evidence="2 3" key="1">
    <citation type="journal article" date="2015" name="Sci. Rep.">
        <title>Genome of the facultative scuticociliatosis pathogen Pseudocohnilembus persalinus provides insight into its virulence through horizontal gene transfer.</title>
        <authorList>
            <person name="Xiong J."/>
            <person name="Wang G."/>
            <person name="Cheng J."/>
            <person name="Tian M."/>
            <person name="Pan X."/>
            <person name="Warren A."/>
            <person name="Jiang C."/>
            <person name="Yuan D."/>
            <person name="Miao W."/>
        </authorList>
    </citation>
    <scope>NUCLEOTIDE SEQUENCE [LARGE SCALE GENOMIC DNA]</scope>
    <source>
        <strain evidence="2">36N120E</strain>
    </source>
</reference>
<feature type="region of interest" description="Disordered" evidence="1">
    <location>
        <begin position="698"/>
        <end position="732"/>
    </location>
</feature>